<feature type="transmembrane region" description="Helical" evidence="6">
    <location>
        <begin position="60"/>
        <end position="79"/>
    </location>
</feature>
<dbReference type="PANTHER" id="PTHR33529">
    <property type="entry name" value="SLR0882 PROTEIN-RELATED"/>
    <property type="match status" value="1"/>
</dbReference>
<feature type="transmembrane region" description="Helical" evidence="6">
    <location>
        <begin position="100"/>
        <end position="123"/>
    </location>
</feature>
<dbReference type="Proteomes" id="UP001597544">
    <property type="component" value="Unassembled WGS sequence"/>
</dbReference>
<feature type="transmembrane region" description="Helical" evidence="6">
    <location>
        <begin position="302"/>
        <end position="321"/>
    </location>
</feature>
<feature type="transmembrane region" description="Helical" evidence="6">
    <location>
        <begin position="336"/>
        <end position="356"/>
    </location>
</feature>
<evidence type="ECO:0000256" key="2">
    <source>
        <dbReference type="ARBA" id="ARBA00022475"/>
    </source>
</evidence>
<evidence type="ECO:0000256" key="5">
    <source>
        <dbReference type="ARBA" id="ARBA00023136"/>
    </source>
</evidence>
<dbReference type="PANTHER" id="PTHR33529:SF8">
    <property type="entry name" value="PERMEASE, YJGP_YJGQ FAMILY"/>
    <property type="match status" value="1"/>
</dbReference>
<comment type="subcellular location">
    <subcellularLocation>
        <location evidence="1">Cell membrane</location>
        <topology evidence="1">Multi-pass membrane protein</topology>
    </subcellularLocation>
</comment>
<proteinExistence type="predicted"/>
<dbReference type="EMBL" id="JBHULU010000010">
    <property type="protein sequence ID" value="MFD2513658.1"/>
    <property type="molecule type" value="Genomic_DNA"/>
</dbReference>
<dbReference type="Pfam" id="PF03739">
    <property type="entry name" value="LptF_LptG"/>
    <property type="match status" value="1"/>
</dbReference>
<organism evidence="7 8">
    <name type="scientific">Pontibacter locisalis</name>
    <dbReference type="NCBI Taxonomy" id="1719035"/>
    <lineage>
        <taxon>Bacteria</taxon>
        <taxon>Pseudomonadati</taxon>
        <taxon>Bacteroidota</taxon>
        <taxon>Cytophagia</taxon>
        <taxon>Cytophagales</taxon>
        <taxon>Hymenobacteraceae</taxon>
        <taxon>Pontibacter</taxon>
    </lineage>
</organism>
<gene>
    <name evidence="7" type="ORF">ACFSRY_07250</name>
</gene>
<comment type="caution">
    <text evidence="7">The sequence shown here is derived from an EMBL/GenBank/DDBJ whole genome shotgun (WGS) entry which is preliminary data.</text>
</comment>
<evidence type="ECO:0000256" key="3">
    <source>
        <dbReference type="ARBA" id="ARBA00022692"/>
    </source>
</evidence>
<keyword evidence="8" id="KW-1185">Reference proteome</keyword>
<dbReference type="InterPro" id="IPR005495">
    <property type="entry name" value="LptG/LptF_permease"/>
</dbReference>
<name>A0ABW5IJT2_9BACT</name>
<keyword evidence="3 6" id="KW-0812">Transmembrane</keyword>
<evidence type="ECO:0000313" key="7">
    <source>
        <dbReference type="EMBL" id="MFD2513658.1"/>
    </source>
</evidence>
<evidence type="ECO:0000256" key="1">
    <source>
        <dbReference type="ARBA" id="ARBA00004651"/>
    </source>
</evidence>
<evidence type="ECO:0000256" key="6">
    <source>
        <dbReference type="SAM" id="Phobius"/>
    </source>
</evidence>
<keyword evidence="5 6" id="KW-0472">Membrane</keyword>
<accession>A0ABW5IJT2</accession>
<feature type="transmembrane region" description="Helical" evidence="6">
    <location>
        <begin position="12"/>
        <end position="30"/>
    </location>
</feature>
<keyword evidence="4 6" id="KW-1133">Transmembrane helix</keyword>
<dbReference type="RefSeq" id="WP_377504641.1">
    <property type="nucleotide sequence ID" value="NZ_JBHULU010000010.1"/>
</dbReference>
<sequence>MKLLDKYILKKFLTTFVFVVLILVSVILVIDFTEKNDDFIKNNVAISEILFDYYLNLIPYYANMLSPITVFIATVFVTAKLASHTEIVAILSSGVSFKRLLVPYLIGSTIIGAVIFVLIGWVIPDANKESVAFQVKYVKSPFTYDKRNIHVKIAPETYVYLESYNVTANVGYNFALESIDDTKLKSKLTSSNVQWNAEKNKWHMDSYVLRTFDGEKETLFKGEALDTTLNLTPKDFESTYKLEQTMTLTELNRFIEEKRSRGADDIETYLIEKYERFSYPFAIIILTVIGVIVSARKARGGVGFQIALGFFLAFIFIIFVITSRSLAQVGDIDPKFAVWIPTLVFTGIGFLLYRYVPR</sequence>
<keyword evidence="2" id="KW-1003">Cell membrane</keyword>
<feature type="transmembrane region" description="Helical" evidence="6">
    <location>
        <begin position="277"/>
        <end position="295"/>
    </location>
</feature>
<evidence type="ECO:0000313" key="8">
    <source>
        <dbReference type="Proteomes" id="UP001597544"/>
    </source>
</evidence>
<evidence type="ECO:0000256" key="4">
    <source>
        <dbReference type="ARBA" id="ARBA00022989"/>
    </source>
</evidence>
<protein>
    <submittedName>
        <fullName evidence="7">LptF/LptG family permease</fullName>
    </submittedName>
</protein>
<reference evidence="8" key="1">
    <citation type="journal article" date="2019" name="Int. J. Syst. Evol. Microbiol.">
        <title>The Global Catalogue of Microorganisms (GCM) 10K type strain sequencing project: providing services to taxonomists for standard genome sequencing and annotation.</title>
        <authorList>
            <consortium name="The Broad Institute Genomics Platform"/>
            <consortium name="The Broad Institute Genome Sequencing Center for Infectious Disease"/>
            <person name="Wu L."/>
            <person name="Ma J."/>
        </authorList>
    </citation>
    <scope>NUCLEOTIDE SEQUENCE [LARGE SCALE GENOMIC DNA]</scope>
    <source>
        <strain evidence="8">KCTC 42498</strain>
    </source>
</reference>